<organism evidence="2 3">
    <name type="scientific">Xylaria grammica</name>
    <dbReference type="NCBI Taxonomy" id="363999"/>
    <lineage>
        <taxon>Eukaryota</taxon>
        <taxon>Fungi</taxon>
        <taxon>Dikarya</taxon>
        <taxon>Ascomycota</taxon>
        <taxon>Pezizomycotina</taxon>
        <taxon>Sordariomycetes</taxon>
        <taxon>Xylariomycetidae</taxon>
        <taxon>Xylariales</taxon>
        <taxon>Xylariaceae</taxon>
        <taxon>Xylaria</taxon>
    </lineage>
</organism>
<protein>
    <recommendedName>
        <fullName evidence="1">DUF7779 domain-containing protein</fullName>
    </recommendedName>
</protein>
<dbReference type="InterPro" id="IPR056681">
    <property type="entry name" value="DUF7779"/>
</dbReference>
<dbReference type="InterPro" id="IPR011990">
    <property type="entry name" value="TPR-like_helical_dom_sf"/>
</dbReference>
<proteinExistence type="predicted"/>
<dbReference type="EMBL" id="RYZI01000183">
    <property type="protein sequence ID" value="RWA08816.1"/>
    <property type="molecule type" value="Genomic_DNA"/>
</dbReference>
<dbReference type="Gene3D" id="1.25.40.10">
    <property type="entry name" value="Tetratricopeptide repeat domain"/>
    <property type="match status" value="1"/>
</dbReference>
<dbReference type="SUPFAM" id="SSF48452">
    <property type="entry name" value="TPR-like"/>
    <property type="match status" value="1"/>
</dbReference>
<comment type="caution">
    <text evidence="2">The sequence shown here is derived from an EMBL/GenBank/DDBJ whole genome shotgun (WGS) entry which is preliminary data.</text>
</comment>
<evidence type="ECO:0000313" key="2">
    <source>
        <dbReference type="EMBL" id="RWA08816.1"/>
    </source>
</evidence>
<evidence type="ECO:0000313" key="3">
    <source>
        <dbReference type="Proteomes" id="UP000286045"/>
    </source>
</evidence>
<feature type="domain" description="DUF7779" evidence="1">
    <location>
        <begin position="519"/>
        <end position="606"/>
    </location>
</feature>
<dbReference type="AlphaFoldDB" id="A0A439D359"/>
<dbReference type="InterPro" id="IPR027417">
    <property type="entry name" value="P-loop_NTPase"/>
</dbReference>
<dbReference type="GO" id="GO:0043531">
    <property type="term" value="F:ADP binding"/>
    <property type="evidence" value="ECO:0007669"/>
    <property type="project" value="InterPro"/>
</dbReference>
<dbReference type="Pfam" id="PF25000">
    <property type="entry name" value="DUF7779"/>
    <property type="match status" value="1"/>
</dbReference>
<dbReference type="Gene3D" id="3.40.50.300">
    <property type="entry name" value="P-loop containing nucleotide triphosphate hydrolases"/>
    <property type="match status" value="1"/>
</dbReference>
<accession>A0A439D359</accession>
<dbReference type="PANTHER" id="PTHR35205:SF1">
    <property type="entry name" value="ZU5 DOMAIN-CONTAINING PROTEIN"/>
    <property type="match status" value="1"/>
</dbReference>
<name>A0A439D359_9PEZI</name>
<dbReference type="SUPFAM" id="SSF52540">
    <property type="entry name" value="P-loop containing nucleoside triphosphate hydrolases"/>
    <property type="match status" value="1"/>
</dbReference>
<sequence length="844" mass="95479">MCHGLGGQIVKQALINVHEQNAPERRLICDLHRATVFFGTPHPTYSRRTDWFKLIHILGTVLKLSRIQRSQAELEATIVANISKRFEACVTDTPIISIYENRVSKIRIGLLDSEKFVVRLVDRDFAETGVPFEKLVEADADHYRIFHCPSDSPMFSSIRELLQRILATVRVAPQTPLGGVPSGVTIDDALDDDDWPSVRKSKQSLDEQVESDDVGLDSSSRSGIEIPTLLEFSKKEESLQTPYRMLNSALRNPFFRRKNVLDQIDEALLLPRNEFQGNDSRLQLSFAICGLGGVGKTEIAMEYAFLRQDSFDAVFWIDAEQLTQLSEGFATIATQLGFPENSGTDRVVSRNIALEWLDNPLKRPVSRGLNVESINLTEREEANWLLVFNNADDLTLLQTFWPLGQRGSVLITSRDPMAKRGRPGIDLEPFSQEEAAALLRRLTNVAETPENREASVSISERLGGLPLAITQIAALIDRWEMTLPEFLRYLEKQTSIETVARTKPPILQDHYKHSLFTVWALESLVPSALATLRVLSFLNPDSIQESILLRTTPSDVLPHYPTSEELFVTARLDLTKTSLVRRNRVGGQIIVHRLVQDVVRAQMSPDLITHTINFGVELILQAWPTSFLRFDHDTATWNQSEELLPHILKLKDFFERSVASMELHASKEKFTRLLLFAGWYLLERSDFYAAKPLFQTVLRVSDEPGSNLDEVRADVLFALSALSVQINEDKTKILDYAHRHLDCRKRDRDGTQFREDRLAMAYGEVAQAELLAGHYEDAINNSRMAISLTEKSPAFLAGEDWPTFSSTHQAFALAALGRYGEAVDVMQKSLDYWMSHSHANHSFQ</sequence>
<dbReference type="PANTHER" id="PTHR35205">
    <property type="entry name" value="NB-ARC AND TPR DOMAIN PROTEIN"/>
    <property type="match status" value="1"/>
</dbReference>
<keyword evidence="3" id="KW-1185">Reference proteome</keyword>
<dbReference type="STRING" id="363999.A0A439D359"/>
<evidence type="ECO:0000259" key="1">
    <source>
        <dbReference type="Pfam" id="PF25000"/>
    </source>
</evidence>
<dbReference type="Proteomes" id="UP000286045">
    <property type="component" value="Unassembled WGS sequence"/>
</dbReference>
<gene>
    <name evidence="2" type="ORF">EKO27_g6291</name>
</gene>
<reference evidence="2 3" key="1">
    <citation type="submission" date="2018-12" db="EMBL/GenBank/DDBJ databases">
        <title>Draft genome sequence of Xylaria grammica IHI A82.</title>
        <authorList>
            <person name="Buettner E."/>
            <person name="Kellner H."/>
        </authorList>
    </citation>
    <scope>NUCLEOTIDE SEQUENCE [LARGE SCALE GENOMIC DNA]</scope>
    <source>
        <strain evidence="2 3">IHI A82</strain>
    </source>
</reference>